<evidence type="ECO:0000256" key="1">
    <source>
        <dbReference type="SAM" id="SignalP"/>
    </source>
</evidence>
<dbReference type="Proteomes" id="UP000295301">
    <property type="component" value="Unassembled WGS sequence"/>
</dbReference>
<sequence>MTRFMRIYLALTLAAIMALTSQSMAVARGATDPTGQIVLCTGTGPVAVYVDEDGQPTGPPHICPDCALHLLAAVAAPDIAPAPLEISARRQVFAAAALRVSSRACVRSARGPPAAV</sequence>
<dbReference type="Pfam" id="PF11162">
    <property type="entry name" value="DUF2946"/>
    <property type="match status" value="1"/>
</dbReference>
<comment type="caution">
    <text evidence="2">The sequence shown here is derived from an EMBL/GenBank/DDBJ whole genome shotgun (WGS) entry which is preliminary data.</text>
</comment>
<organism evidence="2 3">
    <name type="scientific">Antarcticimicrobium luteum</name>
    <dbReference type="NCBI Taxonomy" id="2547397"/>
    <lineage>
        <taxon>Bacteria</taxon>
        <taxon>Pseudomonadati</taxon>
        <taxon>Pseudomonadota</taxon>
        <taxon>Alphaproteobacteria</taxon>
        <taxon>Rhodobacterales</taxon>
        <taxon>Paracoccaceae</taxon>
        <taxon>Antarcticimicrobium</taxon>
    </lineage>
</organism>
<proteinExistence type="predicted"/>
<evidence type="ECO:0008006" key="4">
    <source>
        <dbReference type="Google" id="ProtNLM"/>
    </source>
</evidence>
<accession>A0A4V3AQC2</accession>
<keyword evidence="3" id="KW-1185">Reference proteome</keyword>
<feature type="signal peptide" evidence="1">
    <location>
        <begin position="1"/>
        <end position="25"/>
    </location>
</feature>
<dbReference type="EMBL" id="SMUV01000073">
    <property type="protein sequence ID" value="TDK42197.1"/>
    <property type="molecule type" value="Genomic_DNA"/>
</dbReference>
<protein>
    <recommendedName>
        <fullName evidence="4">DUF2946 domain-containing protein</fullName>
    </recommendedName>
</protein>
<keyword evidence="1" id="KW-0732">Signal</keyword>
<dbReference type="AlphaFoldDB" id="A0A4V3AQC2"/>
<evidence type="ECO:0000313" key="3">
    <source>
        <dbReference type="Proteomes" id="UP000295301"/>
    </source>
</evidence>
<reference evidence="2 3" key="1">
    <citation type="submission" date="2019-03" db="EMBL/GenBank/DDBJ databases">
        <title>Ruegeria lutea sp. nov., a novel strain, isolated from marine sediment, the Masan Bay, South Korea.</title>
        <authorList>
            <person name="Kim J."/>
            <person name="Kim D.-Y."/>
            <person name="Lee S.-S."/>
        </authorList>
    </citation>
    <scope>NUCLEOTIDE SEQUENCE [LARGE SCALE GENOMIC DNA]</scope>
    <source>
        <strain evidence="2 3">318-1</strain>
    </source>
</reference>
<name>A0A4V3AQC2_9RHOB</name>
<dbReference type="InterPro" id="IPR021333">
    <property type="entry name" value="DUF2946"/>
</dbReference>
<gene>
    <name evidence="2" type="ORF">E1832_18835</name>
</gene>
<feature type="chain" id="PRO_5020462466" description="DUF2946 domain-containing protein" evidence="1">
    <location>
        <begin position="26"/>
        <end position="116"/>
    </location>
</feature>
<evidence type="ECO:0000313" key="2">
    <source>
        <dbReference type="EMBL" id="TDK42197.1"/>
    </source>
</evidence>